<dbReference type="OrthoDB" id="9884571at2"/>
<evidence type="ECO:0000313" key="2">
    <source>
        <dbReference type="EMBL" id="RZS74600.1"/>
    </source>
</evidence>
<keyword evidence="3" id="KW-1185">Reference proteome</keyword>
<proteinExistence type="predicted"/>
<feature type="transmembrane region" description="Helical" evidence="1">
    <location>
        <begin position="7"/>
        <end position="24"/>
    </location>
</feature>
<reference evidence="2 3" key="1">
    <citation type="submission" date="2019-02" db="EMBL/GenBank/DDBJ databases">
        <title>Genomic Encyclopedia of Type Strains, Phase IV (KMG-IV): sequencing the most valuable type-strain genomes for metagenomic binning, comparative biology and taxonomic classification.</title>
        <authorList>
            <person name="Goeker M."/>
        </authorList>
    </citation>
    <scope>NUCLEOTIDE SEQUENCE [LARGE SCALE GENOMIC DNA]</scope>
    <source>
        <strain evidence="2 3">DSM 18116</strain>
    </source>
</reference>
<dbReference type="RefSeq" id="WP_130539052.1">
    <property type="nucleotide sequence ID" value="NZ_CP042431.1"/>
</dbReference>
<dbReference type="EMBL" id="SGXA01000001">
    <property type="protein sequence ID" value="RZS74600.1"/>
    <property type="molecule type" value="Genomic_DNA"/>
</dbReference>
<comment type="caution">
    <text evidence="2">The sequence shown here is derived from an EMBL/GenBank/DDBJ whole genome shotgun (WGS) entry which is preliminary data.</text>
</comment>
<keyword evidence="1" id="KW-0472">Membrane</keyword>
<sequence length="59" mass="6601">MKTFISFITFILIVAVGIASFILFRQSDYVLSALLTVAGFLSLNGWVYFLHSEKKAALQ</sequence>
<protein>
    <submittedName>
        <fullName evidence="2">Uncharacterized protein</fullName>
    </submittedName>
</protein>
<keyword evidence="1" id="KW-0812">Transmembrane</keyword>
<accession>A0A4Q7MZB3</accession>
<gene>
    <name evidence="2" type="ORF">EV199_0449</name>
</gene>
<dbReference type="Proteomes" id="UP000293874">
    <property type="component" value="Unassembled WGS sequence"/>
</dbReference>
<evidence type="ECO:0000256" key="1">
    <source>
        <dbReference type="SAM" id="Phobius"/>
    </source>
</evidence>
<feature type="transmembrane region" description="Helical" evidence="1">
    <location>
        <begin position="30"/>
        <end position="50"/>
    </location>
</feature>
<keyword evidence="1" id="KW-1133">Transmembrane helix</keyword>
<name>A0A4Q7MZB3_9BACT</name>
<organism evidence="2 3">
    <name type="scientific">Pseudobacter ginsenosidimutans</name>
    <dbReference type="NCBI Taxonomy" id="661488"/>
    <lineage>
        <taxon>Bacteria</taxon>
        <taxon>Pseudomonadati</taxon>
        <taxon>Bacteroidota</taxon>
        <taxon>Chitinophagia</taxon>
        <taxon>Chitinophagales</taxon>
        <taxon>Chitinophagaceae</taxon>
        <taxon>Pseudobacter</taxon>
    </lineage>
</organism>
<evidence type="ECO:0000313" key="3">
    <source>
        <dbReference type="Proteomes" id="UP000293874"/>
    </source>
</evidence>
<dbReference type="AlphaFoldDB" id="A0A4Q7MZB3"/>